<feature type="domain" description="DUF1468" evidence="3">
    <location>
        <begin position="40"/>
        <end position="183"/>
    </location>
</feature>
<proteinExistence type="predicted"/>
<evidence type="ECO:0000313" key="5">
    <source>
        <dbReference type="Proteomes" id="UP000293289"/>
    </source>
</evidence>
<keyword evidence="5" id="KW-1185">Reference proteome</keyword>
<dbReference type="EMBL" id="SGWY01000001">
    <property type="protein sequence ID" value="RZS67632.1"/>
    <property type="molecule type" value="Genomic_DNA"/>
</dbReference>
<evidence type="ECO:0000313" key="4">
    <source>
        <dbReference type="EMBL" id="RZS67632.1"/>
    </source>
</evidence>
<dbReference type="Proteomes" id="UP000293289">
    <property type="component" value="Unassembled WGS sequence"/>
</dbReference>
<organism evidence="4 5">
    <name type="scientific">Agromyces ramosus</name>
    <dbReference type="NCBI Taxonomy" id="33879"/>
    <lineage>
        <taxon>Bacteria</taxon>
        <taxon>Bacillati</taxon>
        <taxon>Actinomycetota</taxon>
        <taxon>Actinomycetes</taxon>
        <taxon>Micrococcales</taxon>
        <taxon>Microbacteriaceae</taxon>
        <taxon>Agromyces</taxon>
    </lineage>
</organism>
<accession>A0A4Q7MLH4</accession>
<keyword evidence="2" id="KW-0812">Transmembrane</keyword>
<feature type="transmembrane region" description="Helical" evidence="2">
    <location>
        <begin position="72"/>
        <end position="93"/>
    </location>
</feature>
<evidence type="ECO:0000256" key="2">
    <source>
        <dbReference type="SAM" id="Phobius"/>
    </source>
</evidence>
<feature type="transmembrane region" description="Helical" evidence="2">
    <location>
        <begin position="156"/>
        <end position="180"/>
    </location>
</feature>
<dbReference type="AlphaFoldDB" id="A0A4Q7MLH4"/>
<gene>
    <name evidence="4" type="ORF">EV187_0053</name>
</gene>
<reference evidence="4 5" key="1">
    <citation type="submission" date="2019-02" db="EMBL/GenBank/DDBJ databases">
        <title>Genomic Encyclopedia of Type Strains, Phase IV (KMG-IV): sequencing the most valuable type-strain genomes for metagenomic binning, comparative biology and taxonomic classification.</title>
        <authorList>
            <person name="Goeker M."/>
        </authorList>
    </citation>
    <scope>NUCLEOTIDE SEQUENCE [LARGE SCALE GENOMIC DNA]</scope>
    <source>
        <strain evidence="4 5">DSM 43045</strain>
    </source>
</reference>
<protein>
    <submittedName>
        <fullName evidence="4">Putative tricarboxylic transport membrane protein</fullName>
    </submittedName>
</protein>
<name>A0A4Q7MLH4_9MICO</name>
<dbReference type="RefSeq" id="WP_130351055.1">
    <property type="nucleotide sequence ID" value="NZ_SGWY01000001.1"/>
</dbReference>
<dbReference type="Pfam" id="PF07331">
    <property type="entry name" value="TctB"/>
    <property type="match status" value="1"/>
</dbReference>
<feature type="transmembrane region" description="Helical" evidence="2">
    <location>
        <begin position="38"/>
        <end position="60"/>
    </location>
</feature>
<keyword evidence="2" id="KW-1133">Transmembrane helix</keyword>
<keyword evidence="2" id="KW-0472">Membrane</keyword>
<sequence>MTDHHEALSGAPAPEGASGAPAPLPAAAPNRRGIVGEYVFASVCAALGLYAIIGAGFIRVPPGSASVLGPRFFPYFVGAILLVASVVVIIDIARGHRGQPDEGEDVDVNAKTDWRTVLLLMLCFLSLVVLIELAGWPFAAAVLFGGAAITLGAKRWWVALLIGLGLGLVTQLVFGVWLGLSLPAGPLLNWIPIFNG</sequence>
<feature type="transmembrane region" description="Helical" evidence="2">
    <location>
        <begin position="117"/>
        <end position="144"/>
    </location>
</feature>
<feature type="compositionally biased region" description="Low complexity" evidence="1">
    <location>
        <begin position="8"/>
        <end position="22"/>
    </location>
</feature>
<comment type="caution">
    <text evidence="4">The sequence shown here is derived from an EMBL/GenBank/DDBJ whole genome shotgun (WGS) entry which is preliminary data.</text>
</comment>
<dbReference type="InterPro" id="IPR009936">
    <property type="entry name" value="DUF1468"/>
</dbReference>
<evidence type="ECO:0000259" key="3">
    <source>
        <dbReference type="Pfam" id="PF07331"/>
    </source>
</evidence>
<feature type="region of interest" description="Disordered" evidence="1">
    <location>
        <begin position="1"/>
        <end position="22"/>
    </location>
</feature>
<evidence type="ECO:0000256" key="1">
    <source>
        <dbReference type="SAM" id="MobiDB-lite"/>
    </source>
</evidence>